<keyword evidence="3" id="KW-0539">Nucleus</keyword>
<dbReference type="GO" id="GO:0000785">
    <property type="term" value="C:chromatin"/>
    <property type="evidence" value="ECO:0007669"/>
    <property type="project" value="TreeGrafter"/>
</dbReference>
<evidence type="ECO:0000256" key="2">
    <source>
        <dbReference type="ARBA" id="ARBA00005625"/>
    </source>
</evidence>
<feature type="compositionally biased region" description="Polar residues" evidence="4">
    <location>
        <begin position="46"/>
        <end position="74"/>
    </location>
</feature>
<reference evidence="5" key="3">
    <citation type="submission" date="2020-11" db="EMBL/GenBank/DDBJ databases">
        <authorList>
            <person name="Whitehead M."/>
        </authorList>
    </citation>
    <scope>NUCLEOTIDE SEQUENCE</scope>
    <source>
        <strain evidence="5">EGII</strain>
    </source>
</reference>
<feature type="region of interest" description="Disordered" evidence="4">
    <location>
        <begin position="14"/>
        <end position="74"/>
    </location>
</feature>
<dbReference type="PANTHER" id="PTHR13293">
    <property type="entry name" value="AKIRIN-RELATED"/>
    <property type="match status" value="1"/>
</dbReference>
<evidence type="ECO:0000313" key="7">
    <source>
        <dbReference type="Proteomes" id="UP000606786"/>
    </source>
</evidence>
<dbReference type="GO" id="GO:0003712">
    <property type="term" value="F:transcription coregulator activity"/>
    <property type="evidence" value="ECO:0007669"/>
    <property type="project" value="TreeGrafter"/>
</dbReference>
<dbReference type="InterPro" id="IPR024132">
    <property type="entry name" value="Akirin"/>
</dbReference>
<dbReference type="GO" id="GO:0005634">
    <property type="term" value="C:nucleus"/>
    <property type="evidence" value="ECO:0007669"/>
    <property type="project" value="UniProtKB-SubCell"/>
</dbReference>
<comment type="similarity">
    <text evidence="2">Belongs to the akirin family.</text>
</comment>
<dbReference type="Proteomes" id="UP000606786">
    <property type="component" value="Unassembled WGS sequence"/>
</dbReference>
<comment type="subcellular location">
    <subcellularLocation>
        <location evidence="1">Nucleus</location>
    </subcellularLocation>
</comment>
<reference evidence="6" key="1">
    <citation type="submission" date="2013-07" db="EMBL/GenBank/DDBJ databases">
        <authorList>
            <person name="Geib S."/>
        </authorList>
    </citation>
    <scope>NUCLEOTIDE SEQUENCE</scope>
</reference>
<organism evidence="6">
    <name type="scientific">Ceratitis capitata</name>
    <name type="common">Mediterranean fruit fly</name>
    <name type="synonym">Tephritis capitata</name>
    <dbReference type="NCBI Taxonomy" id="7213"/>
    <lineage>
        <taxon>Eukaryota</taxon>
        <taxon>Metazoa</taxon>
        <taxon>Ecdysozoa</taxon>
        <taxon>Arthropoda</taxon>
        <taxon>Hexapoda</taxon>
        <taxon>Insecta</taxon>
        <taxon>Pterygota</taxon>
        <taxon>Neoptera</taxon>
        <taxon>Endopterygota</taxon>
        <taxon>Diptera</taxon>
        <taxon>Brachycera</taxon>
        <taxon>Muscomorpha</taxon>
        <taxon>Tephritoidea</taxon>
        <taxon>Tephritidae</taxon>
        <taxon>Ceratitis</taxon>
        <taxon>Ceratitis</taxon>
    </lineage>
</organism>
<name>W8BNC5_CERCA</name>
<dbReference type="OrthoDB" id="10039914at2759"/>
<dbReference type="EMBL" id="CAJHJT010000034">
    <property type="protein sequence ID" value="CAD7003393.1"/>
    <property type="molecule type" value="Genomic_DNA"/>
</dbReference>
<keyword evidence="7" id="KW-1185">Reference proteome</keyword>
<dbReference type="PANTHER" id="PTHR13293:SF6">
    <property type="entry name" value="AKIRIN-RELATED"/>
    <property type="match status" value="1"/>
</dbReference>
<dbReference type="CDD" id="cd22240">
    <property type="entry name" value="akirin"/>
    <property type="match status" value="1"/>
</dbReference>
<dbReference type="EMBL" id="GAMC01011684">
    <property type="protein sequence ID" value="JAB94871.1"/>
    <property type="molecule type" value="mRNA"/>
</dbReference>
<feature type="compositionally biased region" description="Polar residues" evidence="4">
    <location>
        <begin position="100"/>
        <end position="116"/>
    </location>
</feature>
<reference evidence="6" key="2">
    <citation type="journal article" date="2014" name="BMC Genomics">
        <title>A genomic perspective to assessing quality of mass-reared SIT flies used in Mediterranean fruit fly (Ceratitis capitata) eradication in California.</title>
        <authorList>
            <person name="Calla B."/>
            <person name="Hall B."/>
            <person name="Hou S."/>
            <person name="Geib S.M."/>
        </authorList>
    </citation>
    <scope>NUCLEOTIDE SEQUENCE</scope>
</reference>
<accession>W8BNC5</accession>
<evidence type="ECO:0000256" key="1">
    <source>
        <dbReference type="ARBA" id="ARBA00004123"/>
    </source>
</evidence>
<evidence type="ECO:0000256" key="4">
    <source>
        <dbReference type="SAM" id="MobiDB-lite"/>
    </source>
</evidence>
<evidence type="ECO:0000313" key="6">
    <source>
        <dbReference type="EMBL" id="JAB94871.1"/>
    </source>
</evidence>
<evidence type="ECO:0000256" key="3">
    <source>
        <dbReference type="ARBA" id="ARBA00023242"/>
    </source>
</evidence>
<protein>
    <submittedName>
        <fullName evidence="5">(Mediterranean fruit fly) hypothetical protein</fullName>
    </submittedName>
    <submittedName>
        <fullName evidence="6">Akirin</fullName>
    </submittedName>
</protein>
<dbReference type="KEGG" id="ccat:101454679"/>
<proteinExistence type="evidence at transcript level"/>
<dbReference type="GO" id="GO:0045089">
    <property type="term" value="P:positive regulation of innate immune response"/>
    <property type="evidence" value="ECO:0007669"/>
    <property type="project" value="TreeGrafter"/>
</dbReference>
<dbReference type="AlphaFoldDB" id="W8BNC5"/>
<dbReference type="GeneID" id="101454679"/>
<dbReference type="CTD" id="38821"/>
<dbReference type="GO" id="GO:0045944">
    <property type="term" value="P:positive regulation of transcription by RNA polymerase II"/>
    <property type="evidence" value="ECO:0007669"/>
    <property type="project" value="TreeGrafter"/>
</dbReference>
<feature type="compositionally biased region" description="Low complexity" evidence="4">
    <location>
        <begin position="31"/>
        <end position="45"/>
    </location>
</feature>
<evidence type="ECO:0000313" key="5">
    <source>
        <dbReference type="EMBL" id="CAD7003393.1"/>
    </source>
</evidence>
<sequence length="200" mass="22759">MACATLKRTLDWEALNQRPTKRRRCNPLGQSAGTTPSRSSATSTSLYENAQTSSGRSISKEPQPNPFTEANLSKISPGKMALDIRNEIKRLQRCKRLHFPSSTVDGMQQDSESSGSEMGADSPRRPDTPPSLVRNPEKALFTFKQVQLICERMLKEREDEIREKYNDVLTTKLAEQYDAFVKFTYDQIQRRYEATPSYLS</sequence>
<feature type="region of interest" description="Disordered" evidence="4">
    <location>
        <begin position="99"/>
        <end position="134"/>
    </location>
</feature>
<gene>
    <name evidence="6" type="primary">AKIRN</name>
    <name evidence="5" type="ORF">CCAP1982_LOCUS11851</name>
</gene>